<protein>
    <submittedName>
        <fullName evidence="3">Uncharacterized protein</fullName>
    </submittedName>
</protein>
<proteinExistence type="predicted"/>
<dbReference type="EMBL" id="JADCNL010000007">
    <property type="protein sequence ID" value="KAG0474110.1"/>
    <property type="molecule type" value="Genomic_DNA"/>
</dbReference>
<keyword evidence="4" id="KW-1185">Reference proteome</keyword>
<evidence type="ECO:0000313" key="5">
    <source>
        <dbReference type="Proteomes" id="UP000639772"/>
    </source>
</evidence>
<evidence type="ECO:0000313" key="4">
    <source>
        <dbReference type="Proteomes" id="UP000636800"/>
    </source>
</evidence>
<feature type="region of interest" description="Disordered" evidence="1">
    <location>
        <begin position="1"/>
        <end position="43"/>
    </location>
</feature>
<dbReference type="Proteomes" id="UP000636800">
    <property type="component" value="Chromosome 7"/>
</dbReference>
<name>A0A835QQ15_VANPL</name>
<accession>A0A835QQ15</accession>
<evidence type="ECO:0000256" key="1">
    <source>
        <dbReference type="SAM" id="MobiDB-lite"/>
    </source>
</evidence>
<organism evidence="3 5">
    <name type="scientific">Vanilla planifolia</name>
    <name type="common">Vanilla</name>
    <dbReference type="NCBI Taxonomy" id="51239"/>
    <lineage>
        <taxon>Eukaryota</taxon>
        <taxon>Viridiplantae</taxon>
        <taxon>Streptophyta</taxon>
        <taxon>Embryophyta</taxon>
        <taxon>Tracheophyta</taxon>
        <taxon>Spermatophyta</taxon>
        <taxon>Magnoliopsida</taxon>
        <taxon>Liliopsida</taxon>
        <taxon>Asparagales</taxon>
        <taxon>Orchidaceae</taxon>
        <taxon>Vanilloideae</taxon>
        <taxon>Vanilleae</taxon>
        <taxon>Vanilla</taxon>
    </lineage>
</organism>
<sequence>MESRQRKKQSLQALPLPTVSNRLTHRLPRGSERQSGPPPSKALTTSIIASTAAARLGPSGAFEARYPEINQSLSVLSHFPPKTDLRRRRQKFGLLPRHRDGGVNDTSNDPEGDRVQQLKRKEQMMVSMRTDTIQGGLKVNWNRTESRRSRMTEGGLSASVCGGRRSSARLSPEHTAVFAFSFLARSTCGQWARV</sequence>
<reference evidence="4 5" key="1">
    <citation type="journal article" date="2020" name="Nat. Food">
        <title>A phased Vanilla planifolia genome enables genetic improvement of flavour and production.</title>
        <authorList>
            <person name="Hasing T."/>
            <person name="Tang H."/>
            <person name="Brym M."/>
            <person name="Khazi F."/>
            <person name="Huang T."/>
            <person name="Chambers A.H."/>
        </authorList>
    </citation>
    <scope>NUCLEOTIDE SEQUENCE [LARGE SCALE GENOMIC DNA]</scope>
    <source>
        <tissue evidence="3">Leaf</tissue>
    </source>
</reference>
<dbReference type="AlphaFoldDB" id="A0A835QQ15"/>
<evidence type="ECO:0000313" key="2">
    <source>
        <dbReference type="EMBL" id="KAG0474110.1"/>
    </source>
</evidence>
<dbReference type="EMBL" id="JADCNM010000007">
    <property type="protein sequence ID" value="KAG0475708.1"/>
    <property type="molecule type" value="Genomic_DNA"/>
</dbReference>
<feature type="region of interest" description="Disordered" evidence="1">
    <location>
        <begin position="92"/>
        <end position="115"/>
    </location>
</feature>
<gene>
    <name evidence="3" type="ORF">HPP92_015394</name>
    <name evidence="2" type="ORF">HPP92_015967</name>
</gene>
<comment type="caution">
    <text evidence="3">The sequence shown here is derived from an EMBL/GenBank/DDBJ whole genome shotgun (WGS) entry which is preliminary data.</text>
</comment>
<evidence type="ECO:0000313" key="3">
    <source>
        <dbReference type="EMBL" id="KAG0475708.1"/>
    </source>
</evidence>
<dbReference type="Proteomes" id="UP000639772">
    <property type="component" value="Chromosome 7"/>
</dbReference>